<dbReference type="EMBL" id="BMJS01000079">
    <property type="protein sequence ID" value="GGG08751.1"/>
    <property type="molecule type" value="Genomic_DNA"/>
</dbReference>
<keyword evidence="1" id="KW-0472">Membrane</keyword>
<feature type="transmembrane region" description="Helical" evidence="1">
    <location>
        <begin position="95"/>
        <end position="115"/>
    </location>
</feature>
<dbReference type="AlphaFoldDB" id="A0A8J3EAA1"/>
<name>A0A8J3EAA1_9GAMM</name>
<evidence type="ECO:0000313" key="2">
    <source>
        <dbReference type="EMBL" id="GGG08751.1"/>
    </source>
</evidence>
<accession>A0A8J3EAA1</accession>
<evidence type="ECO:0000256" key="1">
    <source>
        <dbReference type="SAM" id="Phobius"/>
    </source>
</evidence>
<reference evidence="2" key="2">
    <citation type="submission" date="2020-09" db="EMBL/GenBank/DDBJ databases">
        <authorList>
            <person name="Sun Q."/>
            <person name="Zhou Y."/>
        </authorList>
    </citation>
    <scope>NUCLEOTIDE SEQUENCE</scope>
    <source>
        <strain evidence="2">CGMCC 1.15758</strain>
    </source>
</reference>
<keyword evidence="1" id="KW-0812">Transmembrane</keyword>
<proteinExistence type="predicted"/>
<evidence type="ECO:0000313" key="3">
    <source>
        <dbReference type="Proteomes" id="UP000636949"/>
    </source>
</evidence>
<keyword evidence="1" id="KW-1133">Transmembrane helix</keyword>
<dbReference type="OrthoDB" id="5625253at2"/>
<feature type="transmembrane region" description="Helical" evidence="1">
    <location>
        <begin position="58"/>
        <end position="83"/>
    </location>
</feature>
<keyword evidence="3" id="KW-1185">Reference proteome</keyword>
<protein>
    <submittedName>
        <fullName evidence="2">Uncharacterized protein</fullName>
    </submittedName>
</protein>
<gene>
    <name evidence="2" type="ORF">GCM10010995_27870</name>
</gene>
<reference evidence="2" key="1">
    <citation type="journal article" date="2014" name="Int. J. Syst. Evol. Microbiol.">
        <title>Complete genome sequence of Corynebacterium casei LMG S-19264T (=DSM 44701T), isolated from a smear-ripened cheese.</title>
        <authorList>
            <consortium name="US DOE Joint Genome Institute (JGI-PGF)"/>
            <person name="Walter F."/>
            <person name="Albersmeier A."/>
            <person name="Kalinowski J."/>
            <person name="Ruckert C."/>
        </authorList>
    </citation>
    <scope>NUCLEOTIDE SEQUENCE</scope>
    <source>
        <strain evidence="2">CGMCC 1.15758</strain>
    </source>
</reference>
<sequence>MNDNQKERLLKIAENNPVLAREMMEFLKEDSSHREPIAVKMVKSEEDKIEITAEQKKYAIGYVTSVFVAVLSGFIFILSTIVLEDDTANYIMRNFFGAFFVFTLLCVFSSWFCAYKAGMPTIKNFMNKHFKFNSM</sequence>
<dbReference type="RefSeq" id="WP_117004082.1">
    <property type="nucleotide sequence ID" value="NZ_BMJS01000079.1"/>
</dbReference>
<dbReference type="Proteomes" id="UP000636949">
    <property type="component" value="Unassembled WGS sequence"/>
</dbReference>
<comment type="caution">
    <text evidence="2">The sequence shown here is derived from an EMBL/GenBank/DDBJ whole genome shotgun (WGS) entry which is preliminary data.</text>
</comment>
<organism evidence="2 3">
    <name type="scientific">Cysteiniphilum litorale</name>
    <dbReference type="NCBI Taxonomy" id="2056700"/>
    <lineage>
        <taxon>Bacteria</taxon>
        <taxon>Pseudomonadati</taxon>
        <taxon>Pseudomonadota</taxon>
        <taxon>Gammaproteobacteria</taxon>
        <taxon>Thiotrichales</taxon>
        <taxon>Fastidiosibacteraceae</taxon>
        <taxon>Cysteiniphilum</taxon>
    </lineage>
</organism>